<dbReference type="PANTHER" id="PTHR44846">
    <property type="entry name" value="MANNOSYL-D-GLYCERATE TRANSPORT/METABOLISM SYSTEM REPRESSOR MNGR-RELATED"/>
    <property type="match status" value="1"/>
</dbReference>
<organism evidence="5 6">
    <name type="scientific">Embleya scabrispora</name>
    <dbReference type="NCBI Taxonomy" id="159449"/>
    <lineage>
        <taxon>Bacteria</taxon>
        <taxon>Bacillati</taxon>
        <taxon>Actinomycetota</taxon>
        <taxon>Actinomycetes</taxon>
        <taxon>Kitasatosporales</taxon>
        <taxon>Streptomycetaceae</taxon>
        <taxon>Embleya</taxon>
    </lineage>
</organism>
<keyword evidence="6" id="KW-1185">Reference proteome</keyword>
<dbReference type="InterPro" id="IPR028978">
    <property type="entry name" value="Chorismate_lyase_/UTRA_dom_sf"/>
</dbReference>
<dbReference type="OrthoDB" id="7363114at2"/>
<dbReference type="GO" id="GO:0003700">
    <property type="term" value="F:DNA-binding transcription factor activity"/>
    <property type="evidence" value="ECO:0007669"/>
    <property type="project" value="InterPro"/>
</dbReference>
<dbReference type="Gene3D" id="3.40.1410.10">
    <property type="entry name" value="Chorismate lyase-like"/>
    <property type="match status" value="1"/>
</dbReference>
<dbReference type="SMART" id="SM00345">
    <property type="entry name" value="HTH_GNTR"/>
    <property type="match status" value="1"/>
</dbReference>
<evidence type="ECO:0000313" key="6">
    <source>
        <dbReference type="Proteomes" id="UP000190037"/>
    </source>
</evidence>
<gene>
    <name evidence="5" type="ORF">B4N89_09420</name>
</gene>
<reference evidence="5 6" key="1">
    <citation type="submission" date="2017-03" db="EMBL/GenBank/DDBJ databases">
        <title>Draft genome sequence of Streptomyces scabrisporus NF3, endophyte isolated from Amphipterygium adstringens.</title>
        <authorList>
            <person name="Vazquez M."/>
            <person name="Ceapa C.D."/>
            <person name="Rodriguez Luna D."/>
            <person name="Sanchez Esquivel S."/>
        </authorList>
    </citation>
    <scope>NUCLEOTIDE SEQUENCE [LARGE SCALE GENOMIC DNA]</scope>
    <source>
        <strain evidence="5 6">NF3</strain>
    </source>
</reference>
<dbReference type="GO" id="GO:0003677">
    <property type="term" value="F:DNA binding"/>
    <property type="evidence" value="ECO:0007669"/>
    <property type="project" value="UniProtKB-KW"/>
</dbReference>
<sequence>MPDSSNRTFARIADHYRSKILSGELPGGDRLPSNKELANTWGVATATVGRALQQLQVEGYIRTSPRGTFVADDPKTAATARDRLGRVIRLRTHLMDGETITVTSAALVVPPLYVAEIFDLDHGDQVVRREFTAGRGQTKTLFGVNWYPAPFAVLVPALLSTSRSKADDITAKVLEATKRHVTDARDDMHARPADAREASHLGLPIGAPILAGAHRWADDDGIIEYGEWCLPPRFTLGYAYNPQP</sequence>
<accession>A0A1T3P748</accession>
<proteinExistence type="predicted"/>
<dbReference type="SUPFAM" id="SSF64288">
    <property type="entry name" value="Chorismate lyase-like"/>
    <property type="match status" value="1"/>
</dbReference>
<dbReference type="PANTHER" id="PTHR44846:SF17">
    <property type="entry name" value="GNTR-FAMILY TRANSCRIPTIONAL REGULATOR"/>
    <property type="match status" value="1"/>
</dbReference>
<feature type="domain" description="HTH gntR-type" evidence="4">
    <location>
        <begin position="6"/>
        <end position="73"/>
    </location>
</feature>
<dbReference type="Gene3D" id="1.10.10.10">
    <property type="entry name" value="Winged helix-like DNA-binding domain superfamily/Winged helix DNA-binding domain"/>
    <property type="match status" value="1"/>
</dbReference>
<evidence type="ECO:0000313" key="5">
    <source>
        <dbReference type="EMBL" id="OPC84917.1"/>
    </source>
</evidence>
<dbReference type="InterPro" id="IPR036388">
    <property type="entry name" value="WH-like_DNA-bd_sf"/>
</dbReference>
<dbReference type="Proteomes" id="UP000190037">
    <property type="component" value="Unassembled WGS sequence"/>
</dbReference>
<evidence type="ECO:0000256" key="3">
    <source>
        <dbReference type="ARBA" id="ARBA00023163"/>
    </source>
</evidence>
<comment type="caution">
    <text evidence="5">The sequence shown here is derived from an EMBL/GenBank/DDBJ whole genome shotgun (WGS) entry which is preliminary data.</text>
</comment>
<evidence type="ECO:0000259" key="4">
    <source>
        <dbReference type="PROSITE" id="PS50949"/>
    </source>
</evidence>
<dbReference type="AlphaFoldDB" id="A0A1T3P748"/>
<dbReference type="Pfam" id="PF07702">
    <property type="entry name" value="UTRA"/>
    <property type="match status" value="1"/>
</dbReference>
<dbReference type="SUPFAM" id="SSF46785">
    <property type="entry name" value="Winged helix' DNA-binding domain"/>
    <property type="match status" value="1"/>
</dbReference>
<protein>
    <submittedName>
        <fullName evidence="5">GntR family transcriptional regulator</fullName>
    </submittedName>
</protein>
<dbReference type="PRINTS" id="PR00035">
    <property type="entry name" value="HTHGNTR"/>
</dbReference>
<dbReference type="InterPro" id="IPR000524">
    <property type="entry name" value="Tscrpt_reg_HTH_GntR"/>
</dbReference>
<name>A0A1T3P748_9ACTN</name>
<dbReference type="EMBL" id="MWQN01000001">
    <property type="protein sequence ID" value="OPC84917.1"/>
    <property type="molecule type" value="Genomic_DNA"/>
</dbReference>
<dbReference type="STRING" id="159449.B4N89_09420"/>
<dbReference type="InterPro" id="IPR011663">
    <property type="entry name" value="UTRA"/>
</dbReference>
<evidence type="ECO:0000256" key="2">
    <source>
        <dbReference type="ARBA" id="ARBA00023125"/>
    </source>
</evidence>
<keyword evidence="3" id="KW-0804">Transcription</keyword>
<dbReference type="RefSeq" id="WP_078979228.1">
    <property type="nucleotide sequence ID" value="NZ_MWQN01000001.1"/>
</dbReference>
<dbReference type="InterPro" id="IPR036390">
    <property type="entry name" value="WH_DNA-bd_sf"/>
</dbReference>
<keyword evidence="2" id="KW-0238">DNA-binding</keyword>
<keyword evidence="1" id="KW-0805">Transcription regulation</keyword>
<dbReference type="PROSITE" id="PS50949">
    <property type="entry name" value="HTH_GNTR"/>
    <property type="match status" value="1"/>
</dbReference>
<dbReference type="InterPro" id="IPR050679">
    <property type="entry name" value="Bact_HTH_transcr_reg"/>
</dbReference>
<dbReference type="CDD" id="cd07377">
    <property type="entry name" value="WHTH_GntR"/>
    <property type="match status" value="1"/>
</dbReference>
<evidence type="ECO:0000256" key="1">
    <source>
        <dbReference type="ARBA" id="ARBA00023015"/>
    </source>
</evidence>
<dbReference type="GO" id="GO:0045892">
    <property type="term" value="P:negative regulation of DNA-templated transcription"/>
    <property type="evidence" value="ECO:0007669"/>
    <property type="project" value="TreeGrafter"/>
</dbReference>
<dbReference type="Pfam" id="PF00392">
    <property type="entry name" value="GntR"/>
    <property type="match status" value="1"/>
</dbReference>